<feature type="compositionally biased region" description="Gly residues" evidence="1">
    <location>
        <begin position="235"/>
        <end position="248"/>
    </location>
</feature>
<dbReference type="Proteomes" id="UP000218209">
    <property type="component" value="Unassembled WGS sequence"/>
</dbReference>
<protein>
    <submittedName>
        <fullName evidence="2">Uncharacterized protein</fullName>
    </submittedName>
</protein>
<reference evidence="2 3" key="1">
    <citation type="submission" date="2017-03" db="EMBL/GenBank/DDBJ databases">
        <title>WGS assembly of Porphyra umbilicalis.</title>
        <authorList>
            <person name="Brawley S.H."/>
            <person name="Blouin N.A."/>
            <person name="Ficko-Blean E."/>
            <person name="Wheeler G.L."/>
            <person name="Lohr M."/>
            <person name="Goodson H.V."/>
            <person name="Jenkins J.W."/>
            <person name="Blaby-Haas C.E."/>
            <person name="Helliwell K.E."/>
            <person name="Chan C."/>
            <person name="Marriage T."/>
            <person name="Bhattacharya D."/>
            <person name="Klein A.S."/>
            <person name="Badis Y."/>
            <person name="Brodie J."/>
            <person name="Cao Y."/>
            <person name="Collen J."/>
            <person name="Dittami S.M."/>
            <person name="Gachon C.M."/>
            <person name="Green B.R."/>
            <person name="Karpowicz S."/>
            <person name="Kim J.W."/>
            <person name="Kudahl U."/>
            <person name="Lin S."/>
            <person name="Michel G."/>
            <person name="Mittag M."/>
            <person name="Olson B.J."/>
            <person name="Pangilinan J."/>
            <person name="Peng Y."/>
            <person name="Qiu H."/>
            <person name="Shu S."/>
            <person name="Singer J.T."/>
            <person name="Smith A.G."/>
            <person name="Sprecher B.N."/>
            <person name="Wagner V."/>
            <person name="Wang W."/>
            <person name="Wang Z.-Y."/>
            <person name="Yan J."/>
            <person name="Yarish C."/>
            <person name="Zoeuner-Riek S."/>
            <person name="Zhuang Y."/>
            <person name="Zou Y."/>
            <person name="Lindquist E.A."/>
            <person name="Grimwood J."/>
            <person name="Barry K."/>
            <person name="Rokhsar D.S."/>
            <person name="Schmutz J."/>
            <person name="Stiller J.W."/>
            <person name="Grossman A.R."/>
            <person name="Prochnik S.E."/>
        </authorList>
    </citation>
    <scope>NUCLEOTIDE SEQUENCE [LARGE SCALE GENOMIC DNA]</scope>
    <source>
        <strain evidence="2">4086291</strain>
    </source>
</reference>
<dbReference type="EMBL" id="KV918763">
    <property type="protein sequence ID" value="OSX81357.1"/>
    <property type="molecule type" value="Genomic_DNA"/>
</dbReference>
<dbReference type="AlphaFoldDB" id="A0A1X6PKG9"/>
<feature type="compositionally biased region" description="Low complexity" evidence="1">
    <location>
        <begin position="189"/>
        <end position="205"/>
    </location>
</feature>
<feature type="region of interest" description="Disordered" evidence="1">
    <location>
        <begin position="187"/>
        <end position="250"/>
    </location>
</feature>
<evidence type="ECO:0000313" key="2">
    <source>
        <dbReference type="EMBL" id="OSX81357.1"/>
    </source>
</evidence>
<organism evidence="2 3">
    <name type="scientific">Porphyra umbilicalis</name>
    <name type="common">Purple laver</name>
    <name type="synonym">Red alga</name>
    <dbReference type="NCBI Taxonomy" id="2786"/>
    <lineage>
        <taxon>Eukaryota</taxon>
        <taxon>Rhodophyta</taxon>
        <taxon>Bangiophyceae</taxon>
        <taxon>Bangiales</taxon>
        <taxon>Bangiaceae</taxon>
        <taxon>Porphyra</taxon>
    </lineage>
</organism>
<feature type="region of interest" description="Disordered" evidence="1">
    <location>
        <begin position="329"/>
        <end position="349"/>
    </location>
</feature>
<evidence type="ECO:0000256" key="1">
    <source>
        <dbReference type="SAM" id="MobiDB-lite"/>
    </source>
</evidence>
<proteinExistence type="predicted"/>
<feature type="region of interest" description="Disordered" evidence="1">
    <location>
        <begin position="1"/>
        <end position="88"/>
    </location>
</feature>
<feature type="compositionally biased region" description="Low complexity" evidence="1">
    <location>
        <begin position="1"/>
        <end position="21"/>
    </location>
</feature>
<keyword evidence="3" id="KW-1185">Reference proteome</keyword>
<sequence length="349" mass="34959">MAAGATDGRPAAATAAPSGDGAPPPRPDGGGGGGPTRRPDAAAPATAVRVRGGGAAAAATRSGGPPSPDREVPPPPPPPPRWGGGRCARGCRRRRRCRAGRRGPRPCRRPRRYGGGAGVGGGWRRWQHSRVCVGGAGADERSVRGVGGVLHGAVPGGGGRGEARASHTGRVCVCLGRFWPTAAMGRRWASPPRAGRGLAAAARSPPSRRPPRAAAGGGGGGARVDEPPRRHPRPGGSGRASRAGGGGSRRCVALAERGAPGTRGGGWGKTPDGLREAVFFGAADRKRPAVGAVGGRGGSRAAAWRSAPPPATGARPIVAACALRRAGDSRPLPAHEETNGGTFWRGMNE</sequence>
<evidence type="ECO:0000313" key="3">
    <source>
        <dbReference type="Proteomes" id="UP000218209"/>
    </source>
</evidence>
<feature type="compositionally biased region" description="Low complexity" evidence="1">
    <location>
        <begin position="41"/>
        <end position="64"/>
    </location>
</feature>
<gene>
    <name evidence="2" type="ORF">BU14_0022s0077</name>
</gene>
<feature type="region of interest" description="Disordered" evidence="1">
    <location>
        <begin position="291"/>
        <end position="313"/>
    </location>
</feature>
<name>A0A1X6PKG9_PORUM</name>
<feature type="compositionally biased region" description="Basic and acidic residues" evidence="1">
    <location>
        <begin position="329"/>
        <end position="338"/>
    </location>
</feature>
<accession>A0A1X6PKG9</accession>